<dbReference type="EMBL" id="CP038797">
    <property type="protein sequence ID" value="QIV79781.1"/>
    <property type="molecule type" value="Genomic_DNA"/>
</dbReference>
<gene>
    <name evidence="1" type="ORF">EXE63_00765</name>
</gene>
<reference evidence="1 2" key="1">
    <citation type="submission" date="2019-04" db="EMBL/GenBank/DDBJ databases">
        <title>Draft, Whole-Genome Sequence of the Anthracene-degrading Mycobacterium frederiksbergense LB501T, Isolated from a Polycyclic Aromatic Hydrocarbon (PAH)-Contaminated Soil.</title>
        <authorList>
            <person name="Augelletti F."/>
        </authorList>
    </citation>
    <scope>NUCLEOTIDE SEQUENCE [LARGE SCALE GENOMIC DNA]</scope>
    <source>
        <strain evidence="1 2">LB 501T</strain>
        <plasmid evidence="1 2">unnamed1</plasmid>
    </source>
</reference>
<dbReference type="InterPro" id="IPR046250">
    <property type="entry name" value="DUF6283"/>
</dbReference>
<dbReference type="AlphaFoldDB" id="A0A6H0RZ90"/>
<dbReference type="Proteomes" id="UP000501849">
    <property type="component" value="Plasmid unnamed1"/>
</dbReference>
<protein>
    <submittedName>
        <fullName evidence="1">Uncharacterized protein</fullName>
    </submittedName>
</protein>
<keyword evidence="1" id="KW-0614">Plasmid</keyword>
<keyword evidence="2" id="KW-1185">Reference proteome</keyword>
<accession>A0A6H0RZ90</accession>
<evidence type="ECO:0000313" key="1">
    <source>
        <dbReference type="EMBL" id="QIV79781.1"/>
    </source>
</evidence>
<proteinExistence type="predicted"/>
<dbReference type="Pfam" id="PF19800">
    <property type="entry name" value="DUF6283"/>
    <property type="match status" value="1"/>
</dbReference>
<sequence>MDGSAHNRGDELAHCVRPCANCPWRRDSPAGEFPAERYDALRTTAGAPGHEAALGAPIFACHKSEPGRDRACAGWLAIAGINHLGVRLAVALGRLPAEVLRPGGEWPDLFDSYEEMAARNGLSISGPS</sequence>
<organism evidence="1 2">
    <name type="scientific">Mycolicibacterium frederiksbergense</name>
    <dbReference type="NCBI Taxonomy" id="117567"/>
    <lineage>
        <taxon>Bacteria</taxon>
        <taxon>Bacillati</taxon>
        <taxon>Actinomycetota</taxon>
        <taxon>Actinomycetes</taxon>
        <taxon>Mycobacteriales</taxon>
        <taxon>Mycobacteriaceae</taxon>
        <taxon>Mycolicibacterium</taxon>
    </lineage>
</organism>
<geneLocation type="plasmid" evidence="1 2">
    <name>unnamed1</name>
</geneLocation>
<dbReference type="KEGG" id="mfre:EXE63_00765"/>
<name>A0A6H0RZ90_9MYCO</name>
<evidence type="ECO:0000313" key="2">
    <source>
        <dbReference type="Proteomes" id="UP000501849"/>
    </source>
</evidence>